<reference evidence="1" key="1">
    <citation type="submission" date="2021-06" db="EMBL/GenBank/DDBJ databases">
        <authorList>
            <person name="Hodson N. C."/>
            <person name="Mongue J. A."/>
            <person name="Jaron S. K."/>
        </authorList>
    </citation>
    <scope>NUCLEOTIDE SEQUENCE</scope>
</reference>
<dbReference type="EMBL" id="CAJVCH010034875">
    <property type="protein sequence ID" value="CAG7715930.1"/>
    <property type="molecule type" value="Genomic_DNA"/>
</dbReference>
<proteinExistence type="predicted"/>
<dbReference type="Proteomes" id="UP000708208">
    <property type="component" value="Unassembled WGS sequence"/>
</dbReference>
<protein>
    <submittedName>
        <fullName evidence="1">Uncharacterized protein</fullName>
    </submittedName>
</protein>
<accession>A0A8J2J997</accession>
<evidence type="ECO:0000313" key="2">
    <source>
        <dbReference type="Proteomes" id="UP000708208"/>
    </source>
</evidence>
<organism evidence="1 2">
    <name type="scientific">Allacma fusca</name>
    <dbReference type="NCBI Taxonomy" id="39272"/>
    <lineage>
        <taxon>Eukaryota</taxon>
        <taxon>Metazoa</taxon>
        <taxon>Ecdysozoa</taxon>
        <taxon>Arthropoda</taxon>
        <taxon>Hexapoda</taxon>
        <taxon>Collembola</taxon>
        <taxon>Symphypleona</taxon>
        <taxon>Sminthuridae</taxon>
        <taxon>Allacma</taxon>
    </lineage>
</organism>
<feature type="non-terminal residue" evidence="1">
    <location>
        <position position="1"/>
    </location>
</feature>
<gene>
    <name evidence="1" type="ORF">AFUS01_LOCUS5465</name>
</gene>
<dbReference type="AlphaFoldDB" id="A0A8J2J997"/>
<evidence type="ECO:0000313" key="1">
    <source>
        <dbReference type="EMBL" id="CAG7715930.1"/>
    </source>
</evidence>
<sequence>QLNVGGSQSRSAIIELSNL</sequence>
<comment type="caution">
    <text evidence="1">The sequence shown here is derived from an EMBL/GenBank/DDBJ whole genome shotgun (WGS) entry which is preliminary data.</text>
</comment>
<keyword evidence="2" id="KW-1185">Reference proteome</keyword>
<name>A0A8J2J997_9HEXA</name>
<feature type="non-terminal residue" evidence="1">
    <location>
        <position position="19"/>
    </location>
</feature>